<keyword evidence="3" id="KW-0464">Manganese</keyword>
<feature type="binding site" evidence="3">
    <location>
        <position position="136"/>
    </location>
    <ligand>
        <name>Mn(2+)</name>
        <dbReference type="ChEBI" id="CHEBI:29035"/>
        <label>2</label>
    </ligand>
</feature>
<feature type="binding site" evidence="3">
    <location>
        <position position="160"/>
    </location>
    <ligand>
        <name>Mn(2+)</name>
        <dbReference type="ChEBI" id="CHEBI:29035"/>
        <label>2</label>
    </ligand>
</feature>
<evidence type="ECO:0000256" key="2">
    <source>
        <dbReference type="ARBA" id="ARBA00022801"/>
    </source>
</evidence>
<dbReference type="PATRIC" id="fig|748449.3.peg.270"/>
<feature type="binding site" evidence="3">
    <location>
        <position position="359"/>
    </location>
    <ligand>
        <name>Mn(2+)</name>
        <dbReference type="ChEBI" id="CHEBI:29035"/>
        <label>2</label>
    </ligand>
</feature>
<dbReference type="Proteomes" id="UP000010880">
    <property type="component" value="Chromosome"/>
</dbReference>
<name>L0K882_HALHC</name>
<dbReference type="Pfam" id="PF01546">
    <property type="entry name" value="Peptidase_M20"/>
    <property type="match status" value="1"/>
</dbReference>
<organism evidence="5 6">
    <name type="scientific">Halobacteroides halobius (strain ATCC 35273 / DSM 5150 / MD-1)</name>
    <dbReference type="NCBI Taxonomy" id="748449"/>
    <lineage>
        <taxon>Bacteria</taxon>
        <taxon>Bacillati</taxon>
        <taxon>Bacillota</taxon>
        <taxon>Clostridia</taxon>
        <taxon>Halanaerobiales</taxon>
        <taxon>Halobacteroidaceae</taxon>
        <taxon>Halobacteroides</taxon>
    </lineage>
</organism>
<evidence type="ECO:0000256" key="1">
    <source>
        <dbReference type="ARBA" id="ARBA00006153"/>
    </source>
</evidence>
<dbReference type="RefSeq" id="WP_015326029.1">
    <property type="nucleotide sequence ID" value="NC_019978.1"/>
</dbReference>
<dbReference type="AlphaFoldDB" id="L0K882"/>
<dbReference type="PANTHER" id="PTHR11014">
    <property type="entry name" value="PEPTIDASE M20 FAMILY MEMBER"/>
    <property type="match status" value="1"/>
</dbReference>
<dbReference type="FunFam" id="3.30.70.360:FF:000014">
    <property type="entry name" value="N-acyl-L-amino acid amidohydrolase"/>
    <property type="match status" value="1"/>
</dbReference>
<dbReference type="InterPro" id="IPR017439">
    <property type="entry name" value="Amidohydrolase"/>
</dbReference>
<dbReference type="HOGENOM" id="CLU_023257_0_1_9"/>
<keyword evidence="3" id="KW-0479">Metal-binding</keyword>
<keyword evidence="2 5" id="KW-0378">Hydrolase</keyword>
<proteinExistence type="inferred from homology"/>
<dbReference type="PIRSF" id="PIRSF005962">
    <property type="entry name" value="Pept_M20D_amidohydro"/>
    <property type="match status" value="1"/>
</dbReference>
<feature type="domain" description="Peptidase M20 dimerisation" evidence="4">
    <location>
        <begin position="185"/>
        <end position="275"/>
    </location>
</feature>
<sequence length="386" mass="42347">MKKIIKFIESLKGELVSTRRKLHKYPELGFEEVRTSQQVVNFLTELGLEVEQKEETGVVGLLDCGQGPTVALRADMDALPISEQTEVSYKSSHQGVMHACGHDGHMAILLETAKVLVEFRDQLSGKVKFIFQPAEEGPGGALPLIEAGVLESVDNIFGLHINNQLTTGVIGVQPKAASAAADELDLIIKGDSGHASTPHQGVDAIVIASQVITALQNIISRQVNPHQAAVINIGTIKGGYRRNVIADKVKLTGTVRTTEPNLREFMPERIEQIVEGITINQGASYELDYNFGYPVLINSSSLVDELSTVIESIPYVEELRYLSQSSLGAEDFAYYLEQVPGVFFRLGAAKPSEDYYSAHHPKFNFDEEALKIGVALFVYLVFYKLS</sequence>
<dbReference type="Gene3D" id="3.30.70.360">
    <property type="match status" value="1"/>
</dbReference>
<dbReference type="GO" id="GO:0016787">
    <property type="term" value="F:hydrolase activity"/>
    <property type="evidence" value="ECO:0007669"/>
    <property type="project" value="UniProtKB-KW"/>
</dbReference>
<evidence type="ECO:0000259" key="4">
    <source>
        <dbReference type="Pfam" id="PF07687"/>
    </source>
</evidence>
<evidence type="ECO:0000313" key="5">
    <source>
        <dbReference type="EMBL" id="AGB40303.1"/>
    </source>
</evidence>
<accession>L0K882</accession>
<dbReference type="OrthoDB" id="9776731at2"/>
<dbReference type="STRING" id="748449.Halha_0292"/>
<dbReference type="InterPro" id="IPR036264">
    <property type="entry name" value="Bact_exopeptidase_dim_dom"/>
</dbReference>
<evidence type="ECO:0000313" key="6">
    <source>
        <dbReference type="Proteomes" id="UP000010880"/>
    </source>
</evidence>
<dbReference type="GO" id="GO:0046872">
    <property type="term" value="F:metal ion binding"/>
    <property type="evidence" value="ECO:0007669"/>
    <property type="project" value="UniProtKB-KW"/>
</dbReference>
<dbReference type="NCBIfam" id="TIGR01891">
    <property type="entry name" value="amidohydrolases"/>
    <property type="match status" value="1"/>
</dbReference>
<protein>
    <submittedName>
        <fullName evidence="5">Amidohydrolase</fullName>
    </submittedName>
</protein>
<dbReference type="PANTHER" id="PTHR11014:SF63">
    <property type="entry name" value="METALLOPEPTIDASE, PUTATIVE (AFU_ORTHOLOGUE AFUA_6G09600)-RELATED"/>
    <property type="match status" value="1"/>
</dbReference>
<feature type="binding site" evidence="3">
    <location>
        <position position="100"/>
    </location>
    <ligand>
        <name>Mn(2+)</name>
        <dbReference type="ChEBI" id="CHEBI:29035"/>
        <label>2</label>
    </ligand>
</feature>
<dbReference type="Pfam" id="PF07687">
    <property type="entry name" value="M20_dimer"/>
    <property type="match status" value="1"/>
</dbReference>
<comment type="cofactor">
    <cofactor evidence="3">
        <name>Mn(2+)</name>
        <dbReference type="ChEBI" id="CHEBI:29035"/>
    </cofactor>
    <text evidence="3">The Mn(2+) ion enhances activity.</text>
</comment>
<dbReference type="InterPro" id="IPR011650">
    <property type="entry name" value="Peptidase_M20_dimer"/>
</dbReference>
<reference evidence="6" key="1">
    <citation type="submission" date="2012-02" db="EMBL/GenBank/DDBJ databases">
        <title>The complete genome of Halobacteroides halobius DSM 5150.</title>
        <authorList>
            <person name="Lucas S."/>
            <person name="Copeland A."/>
            <person name="Lapidus A."/>
            <person name="Glavina del Rio T."/>
            <person name="Dalin E."/>
            <person name="Tice H."/>
            <person name="Bruce D."/>
            <person name="Goodwin L."/>
            <person name="Pitluck S."/>
            <person name="Peters L."/>
            <person name="Mikhailova N."/>
            <person name="Gu W."/>
            <person name="Kyrpides N."/>
            <person name="Mavromatis K."/>
            <person name="Ivanova N."/>
            <person name="Brettin T."/>
            <person name="Detter J.C."/>
            <person name="Han C."/>
            <person name="Larimer F."/>
            <person name="Land M."/>
            <person name="Hauser L."/>
            <person name="Markowitz V."/>
            <person name="Cheng J.-F."/>
            <person name="Hugenholtz P."/>
            <person name="Woyke T."/>
            <person name="Wu D."/>
            <person name="Tindall B."/>
            <person name="Pomrenke H."/>
            <person name="Brambilla E."/>
            <person name="Klenk H.-P."/>
            <person name="Eisen J.A."/>
        </authorList>
    </citation>
    <scope>NUCLEOTIDE SEQUENCE [LARGE SCALE GENOMIC DNA]</scope>
    <source>
        <strain evidence="6">ATCC 35273 / DSM 5150 / MD-1</strain>
    </source>
</reference>
<gene>
    <name evidence="5" type="ordered locus">Halha_0292</name>
</gene>
<dbReference type="EMBL" id="CP003359">
    <property type="protein sequence ID" value="AGB40303.1"/>
    <property type="molecule type" value="Genomic_DNA"/>
</dbReference>
<dbReference type="InterPro" id="IPR002933">
    <property type="entry name" value="Peptidase_M20"/>
</dbReference>
<comment type="similarity">
    <text evidence="1">Belongs to the peptidase M20 family.</text>
</comment>
<feature type="binding site" evidence="3">
    <location>
        <position position="102"/>
    </location>
    <ligand>
        <name>Mn(2+)</name>
        <dbReference type="ChEBI" id="CHEBI:29035"/>
        <label>2</label>
    </ligand>
</feature>
<dbReference type="KEGG" id="hhl:Halha_0292"/>
<dbReference type="SUPFAM" id="SSF53187">
    <property type="entry name" value="Zn-dependent exopeptidases"/>
    <property type="match status" value="1"/>
</dbReference>
<dbReference type="Gene3D" id="3.40.630.10">
    <property type="entry name" value="Zn peptidases"/>
    <property type="match status" value="1"/>
</dbReference>
<keyword evidence="6" id="KW-1185">Reference proteome</keyword>
<dbReference type="SUPFAM" id="SSF55031">
    <property type="entry name" value="Bacterial exopeptidase dimerisation domain"/>
    <property type="match status" value="1"/>
</dbReference>
<evidence type="ECO:0000256" key="3">
    <source>
        <dbReference type="PIRSR" id="PIRSR005962-1"/>
    </source>
</evidence>
<dbReference type="eggNOG" id="COG1473">
    <property type="taxonomic scope" value="Bacteria"/>
</dbReference>